<dbReference type="EMBL" id="DVOB01000028">
    <property type="protein sequence ID" value="HIU95297.1"/>
    <property type="molecule type" value="Genomic_DNA"/>
</dbReference>
<dbReference type="PANTHER" id="PTHR33169">
    <property type="entry name" value="PADR-FAMILY TRANSCRIPTIONAL REGULATOR"/>
    <property type="match status" value="1"/>
</dbReference>
<proteinExistence type="predicted"/>
<dbReference type="PANTHER" id="PTHR33169:SF14">
    <property type="entry name" value="TRANSCRIPTIONAL REGULATOR RV3488"/>
    <property type="match status" value="1"/>
</dbReference>
<dbReference type="InterPro" id="IPR005149">
    <property type="entry name" value="Tscrpt_reg_PadR_N"/>
</dbReference>
<evidence type="ECO:0000313" key="2">
    <source>
        <dbReference type="EMBL" id="HIU95297.1"/>
    </source>
</evidence>
<dbReference type="AlphaFoldDB" id="A0A9D1N521"/>
<sequence length="91" mass="10833">YEITQSMKRAIVVSESTLYPVLRRLQKEGLCRTYDMPYQGRNRRYYSITEEGRSKLEEYRTQWLDYKHAIDTFLDEKTGKDPEGKDGGEDE</sequence>
<comment type="caution">
    <text evidence="2">The sequence shown here is derived from an EMBL/GenBank/DDBJ whole genome shotgun (WGS) entry which is preliminary data.</text>
</comment>
<reference evidence="2" key="2">
    <citation type="journal article" date="2021" name="PeerJ">
        <title>Extensive microbial diversity within the chicken gut microbiome revealed by metagenomics and culture.</title>
        <authorList>
            <person name="Gilroy R."/>
            <person name="Ravi A."/>
            <person name="Getino M."/>
            <person name="Pursley I."/>
            <person name="Horton D.L."/>
            <person name="Alikhan N.F."/>
            <person name="Baker D."/>
            <person name="Gharbi K."/>
            <person name="Hall N."/>
            <person name="Watson M."/>
            <person name="Adriaenssens E.M."/>
            <person name="Foster-Nyarko E."/>
            <person name="Jarju S."/>
            <person name="Secka A."/>
            <person name="Antonio M."/>
            <person name="Oren A."/>
            <person name="Chaudhuri R.R."/>
            <person name="La Ragione R."/>
            <person name="Hildebrand F."/>
            <person name="Pallen M.J."/>
        </authorList>
    </citation>
    <scope>NUCLEOTIDE SEQUENCE</scope>
    <source>
        <strain evidence="2">ChiSjej4B22-8349</strain>
    </source>
</reference>
<feature type="domain" description="Transcription regulator PadR N-terminal" evidence="1">
    <location>
        <begin position="1"/>
        <end position="58"/>
    </location>
</feature>
<reference evidence="2" key="1">
    <citation type="submission" date="2020-10" db="EMBL/GenBank/DDBJ databases">
        <authorList>
            <person name="Gilroy R."/>
        </authorList>
    </citation>
    <scope>NUCLEOTIDE SEQUENCE</scope>
    <source>
        <strain evidence="2">ChiSjej4B22-8349</strain>
    </source>
</reference>
<dbReference type="Gene3D" id="1.10.10.10">
    <property type="entry name" value="Winged helix-like DNA-binding domain superfamily/Winged helix DNA-binding domain"/>
    <property type="match status" value="1"/>
</dbReference>
<dbReference type="InterPro" id="IPR052509">
    <property type="entry name" value="Metal_resp_DNA-bind_regulator"/>
</dbReference>
<dbReference type="InterPro" id="IPR036390">
    <property type="entry name" value="WH_DNA-bd_sf"/>
</dbReference>
<feature type="non-terminal residue" evidence="2">
    <location>
        <position position="1"/>
    </location>
</feature>
<dbReference type="SUPFAM" id="SSF46785">
    <property type="entry name" value="Winged helix' DNA-binding domain"/>
    <property type="match status" value="1"/>
</dbReference>
<evidence type="ECO:0000259" key="1">
    <source>
        <dbReference type="Pfam" id="PF03551"/>
    </source>
</evidence>
<dbReference type="InterPro" id="IPR036388">
    <property type="entry name" value="WH-like_DNA-bd_sf"/>
</dbReference>
<gene>
    <name evidence="2" type="ORF">IAD25_01105</name>
</gene>
<name>A0A9D1N521_9FIRM</name>
<dbReference type="Pfam" id="PF03551">
    <property type="entry name" value="PadR"/>
    <property type="match status" value="1"/>
</dbReference>
<evidence type="ECO:0000313" key="3">
    <source>
        <dbReference type="Proteomes" id="UP000824130"/>
    </source>
</evidence>
<dbReference type="Proteomes" id="UP000824130">
    <property type="component" value="Unassembled WGS sequence"/>
</dbReference>
<accession>A0A9D1N521</accession>
<protein>
    <submittedName>
        <fullName evidence="2">PadR family transcriptional regulator</fullName>
    </submittedName>
</protein>
<organism evidence="2 3">
    <name type="scientific">Candidatus Allocopromorpha excrementipullorum</name>
    <dbReference type="NCBI Taxonomy" id="2840743"/>
    <lineage>
        <taxon>Bacteria</taxon>
        <taxon>Bacillati</taxon>
        <taxon>Bacillota</taxon>
        <taxon>Clostridia</taxon>
        <taxon>Eubacteriales</taxon>
        <taxon>Eubacteriaceae</taxon>
        <taxon>Eubacteriaceae incertae sedis</taxon>
        <taxon>Candidatus Allocopromorpha</taxon>
    </lineage>
</organism>